<dbReference type="EMBL" id="FNCZ01000005">
    <property type="protein sequence ID" value="SDH93736.1"/>
    <property type="molecule type" value="Genomic_DNA"/>
</dbReference>
<dbReference type="Proteomes" id="UP000199492">
    <property type="component" value="Unassembled WGS sequence"/>
</dbReference>
<sequence>MKIRHYLYWAKNLVNMLWWKLLFLFGVKRSALPIPEGMYCYSPDIEKNKAKKDFSTYYINPCKYYKTLGREYNGCSYLGIITDDMTFDDQCKMCGENYGDEDE</sequence>
<dbReference type="RefSeq" id="WP_092468888.1">
    <property type="nucleotide sequence ID" value="NZ_FNCZ01000005.1"/>
</dbReference>
<protein>
    <submittedName>
        <fullName evidence="1">Uncharacterized protein</fullName>
    </submittedName>
</protein>
<evidence type="ECO:0000313" key="1">
    <source>
        <dbReference type="EMBL" id="SDH93736.1"/>
    </source>
</evidence>
<organism evidence="1 2">
    <name type="scientific">Winogradskyella thalassocola</name>
    <dbReference type="NCBI Taxonomy" id="262004"/>
    <lineage>
        <taxon>Bacteria</taxon>
        <taxon>Pseudomonadati</taxon>
        <taxon>Bacteroidota</taxon>
        <taxon>Flavobacteriia</taxon>
        <taxon>Flavobacteriales</taxon>
        <taxon>Flavobacteriaceae</taxon>
        <taxon>Winogradskyella</taxon>
    </lineage>
</organism>
<dbReference type="AlphaFoldDB" id="A0A1G8GHB5"/>
<keyword evidence="2" id="KW-1185">Reference proteome</keyword>
<reference evidence="2" key="1">
    <citation type="submission" date="2016-10" db="EMBL/GenBank/DDBJ databases">
        <authorList>
            <person name="Varghese N."/>
            <person name="Submissions S."/>
        </authorList>
    </citation>
    <scope>NUCLEOTIDE SEQUENCE [LARGE SCALE GENOMIC DNA]</scope>
    <source>
        <strain evidence="2">DSM 15363</strain>
    </source>
</reference>
<name>A0A1G8GHB5_9FLAO</name>
<accession>A0A1G8GHB5</accession>
<proteinExistence type="predicted"/>
<gene>
    <name evidence="1" type="ORF">SAMN04489796_105213</name>
</gene>
<evidence type="ECO:0000313" key="2">
    <source>
        <dbReference type="Proteomes" id="UP000199492"/>
    </source>
</evidence>